<dbReference type="AlphaFoldDB" id="A0A812IV00"/>
<name>A0A812IV00_SYMPI</name>
<evidence type="ECO:0000313" key="5">
    <source>
        <dbReference type="EMBL" id="CAE7186129.1"/>
    </source>
</evidence>
<dbReference type="EMBL" id="CAJNIZ010001237">
    <property type="protein sequence ID" value="CAE7186129.1"/>
    <property type="molecule type" value="Genomic_DNA"/>
</dbReference>
<dbReference type="PRINTS" id="PR00069">
    <property type="entry name" value="ALDKETRDTASE"/>
</dbReference>
<comment type="similarity">
    <text evidence="1">Belongs to the aldo/keto reductase family.</text>
</comment>
<dbReference type="InterPro" id="IPR020471">
    <property type="entry name" value="AKR"/>
</dbReference>
<dbReference type="Gene3D" id="3.20.20.100">
    <property type="entry name" value="NADP-dependent oxidoreductase domain"/>
    <property type="match status" value="1"/>
</dbReference>
<dbReference type="InterPro" id="IPR036812">
    <property type="entry name" value="NAD(P)_OxRdtase_dom_sf"/>
</dbReference>
<sequence>MLLRELKVDYVDLLTVDCPPEQVPAAWPWVEEVAREGRARFLGVSNFDLLGPKVCVEVFRKFLAGVKLPPAVLAMEVHPLNTNEEMSDLCQSMGIQVLAYSPLGAPHKVETYLKVLTKSDAREMRPLLKVPELQLLQSIAKRYDASAAQVALRWNLQRGHCIIPKSWNPNHILENTKLFDFCLSPEEMASISKLHKGVRAERFFQASFSTAAKALPQMTRDAHDECRKILNKIRGPGGSVISPGQPPLVTAKPCKTYDRKLNPTRNLEGCFCCLLLSSLRSDERLHSPGSWCSNSAACQPRLWFLQIRAVQGSHGVPSSLGMQGSVRLRPRPGHSCFAVLQ</sequence>
<keyword evidence="2" id="KW-0521">NADP</keyword>
<dbReference type="SUPFAM" id="SSF51430">
    <property type="entry name" value="NAD(P)-linked oxidoreductase"/>
    <property type="match status" value="1"/>
</dbReference>
<dbReference type="GO" id="GO:0016616">
    <property type="term" value="F:oxidoreductase activity, acting on the CH-OH group of donors, NAD or NADP as acceptor"/>
    <property type="evidence" value="ECO:0007669"/>
    <property type="project" value="UniProtKB-ARBA"/>
</dbReference>
<keyword evidence="3" id="KW-0560">Oxidoreductase</keyword>
<feature type="domain" description="NADP-dependent oxidoreductase" evidence="4">
    <location>
        <begin position="3"/>
        <end position="194"/>
    </location>
</feature>
<dbReference type="PANTHER" id="PTHR43827">
    <property type="entry name" value="2,5-DIKETO-D-GLUCONIC ACID REDUCTASE"/>
    <property type="match status" value="1"/>
</dbReference>
<evidence type="ECO:0000313" key="6">
    <source>
        <dbReference type="Proteomes" id="UP000649617"/>
    </source>
</evidence>
<dbReference type="InterPro" id="IPR023210">
    <property type="entry name" value="NADP_OxRdtase_dom"/>
</dbReference>
<accession>A0A812IV00</accession>
<protein>
    <submittedName>
        <fullName evidence="5">AKR1D1 protein</fullName>
    </submittedName>
</protein>
<comment type="caution">
    <text evidence="5">The sequence shown here is derived from an EMBL/GenBank/DDBJ whole genome shotgun (WGS) entry which is preliminary data.</text>
</comment>
<dbReference type="PROSITE" id="PS00062">
    <property type="entry name" value="ALDOKETO_REDUCTASE_2"/>
    <property type="match status" value="1"/>
</dbReference>
<evidence type="ECO:0000256" key="2">
    <source>
        <dbReference type="ARBA" id="ARBA00022857"/>
    </source>
</evidence>
<reference evidence="5" key="1">
    <citation type="submission" date="2021-02" db="EMBL/GenBank/DDBJ databases">
        <authorList>
            <person name="Dougan E. K."/>
            <person name="Rhodes N."/>
            <person name="Thang M."/>
            <person name="Chan C."/>
        </authorList>
    </citation>
    <scope>NUCLEOTIDE SEQUENCE</scope>
</reference>
<evidence type="ECO:0000259" key="4">
    <source>
        <dbReference type="Pfam" id="PF00248"/>
    </source>
</evidence>
<organism evidence="5 6">
    <name type="scientific">Symbiodinium pilosum</name>
    <name type="common">Dinoflagellate</name>
    <dbReference type="NCBI Taxonomy" id="2952"/>
    <lineage>
        <taxon>Eukaryota</taxon>
        <taxon>Sar</taxon>
        <taxon>Alveolata</taxon>
        <taxon>Dinophyceae</taxon>
        <taxon>Suessiales</taxon>
        <taxon>Symbiodiniaceae</taxon>
        <taxon>Symbiodinium</taxon>
    </lineage>
</organism>
<dbReference type="Proteomes" id="UP000649617">
    <property type="component" value="Unassembled WGS sequence"/>
</dbReference>
<gene>
    <name evidence="5" type="primary">AKR1D1</name>
    <name evidence="5" type="ORF">SPIL2461_LOCUS1272</name>
</gene>
<proteinExistence type="inferred from homology"/>
<dbReference type="Pfam" id="PF00248">
    <property type="entry name" value="Aldo_ket_red"/>
    <property type="match status" value="1"/>
</dbReference>
<dbReference type="CDD" id="cd19071">
    <property type="entry name" value="AKR_AKR1-5-like"/>
    <property type="match status" value="1"/>
</dbReference>
<dbReference type="OrthoDB" id="416253at2759"/>
<keyword evidence="6" id="KW-1185">Reference proteome</keyword>
<dbReference type="PANTHER" id="PTHR43827:SF3">
    <property type="entry name" value="NADP-DEPENDENT OXIDOREDUCTASE DOMAIN-CONTAINING PROTEIN"/>
    <property type="match status" value="1"/>
</dbReference>
<evidence type="ECO:0000256" key="1">
    <source>
        <dbReference type="ARBA" id="ARBA00007905"/>
    </source>
</evidence>
<dbReference type="InterPro" id="IPR018170">
    <property type="entry name" value="Aldo/ket_reductase_CS"/>
</dbReference>
<evidence type="ECO:0000256" key="3">
    <source>
        <dbReference type="ARBA" id="ARBA00023002"/>
    </source>
</evidence>